<dbReference type="AlphaFoldDB" id="A0A1Y0YFC8"/>
<proteinExistence type="predicted"/>
<gene>
    <name evidence="3" type="ORF">CHCC16736_4300</name>
    <name evidence="2" type="ORF">I6G80_16760</name>
</gene>
<protein>
    <submittedName>
        <fullName evidence="3">Acetophenone carboxylase delta subunit</fullName>
    </submittedName>
    <submittedName>
        <fullName evidence="2">Hydantoinase B/oxoprolinase family protein</fullName>
    </submittedName>
</protein>
<evidence type="ECO:0000313" key="4">
    <source>
        <dbReference type="Proteomes" id="UP000435910"/>
    </source>
</evidence>
<accession>A0A1Y0YFC8</accession>
<dbReference type="EMBL" id="NILC01000026">
    <property type="protein sequence ID" value="TWL25417.1"/>
    <property type="molecule type" value="Genomic_DNA"/>
</dbReference>
<dbReference type="PANTHER" id="PTHR11365:SF23">
    <property type="entry name" value="HYPOTHETICAL 5-OXOPROLINASE (EUROFUNG)-RELATED"/>
    <property type="match status" value="1"/>
</dbReference>
<dbReference type="InterPro" id="IPR003692">
    <property type="entry name" value="Hydantoinase_B"/>
</dbReference>
<reference evidence="3 4" key="1">
    <citation type="submission" date="2019-06" db="EMBL/GenBank/DDBJ databases">
        <title>Genome sequence analysis of &gt;100 Bacillus licheniformis strains suggests intrinsic resistance to this species.</title>
        <authorList>
            <person name="Wels M."/>
            <person name="Siezen R.J."/>
            <person name="Johansen E."/>
            <person name="Stuer-Lauridsen B."/>
            <person name="Bjerre K."/>
            <person name="Nielsen B.K.K."/>
        </authorList>
    </citation>
    <scope>NUCLEOTIDE SEQUENCE [LARGE SCALE GENOMIC DNA]</scope>
    <source>
        <strain evidence="3 4">BAC-16736</strain>
    </source>
</reference>
<feature type="domain" description="Hydantoinase B/oxoprolinase" evidence="1">
    <location>
        <begin position="2"/>
        <end position="345"/>
    </location>
</feature>
<evidence type="ECO:0000313" key="3">
    <source>
        <dbReference type="EMBL" id="TWL25417.1"/>
    </source>
</evidence>
<dbReference type="GO" id="GO:0006749">
    <property type="term" value="P:glutathione metabolic process"/>
    <property type="evidence" value="ECO:0007669"/>
    <property type="project" value="TreeGrafter"/>
</dbReference>
<dbReference type="GO" id="GO:0017168">
    <property type="term" value="F:5-oxoprolinase (ATP-hydrolyzing) activity"/>
    <property type="evidence" value="ECO:0007669"/>
    <property type="project" value="TreeGrafter"/>
</dbReference>
<name>A0A1Y0YFC8_BACLI</name>
<evidence type="ECO:0000259" key="1">
    <source>
        <dbReference type="Pfam" id="PF02538"/>
    </source>
</evidence>
<organism evidence="3 4">
    <name type="scientific">Bacillus licheniformis</name>
    <dbReference type="NCBI Taxonomy" id="1402"/>
    <lineage>
        <taxon>Bacteria</taxon>
        <taxon>Bacillati</taxon>
        <taxon>Bacillota</taxon>
        <taxon>Bacilli</taxon>
        <taxon>Bacillales</taxon>
        <taxon>Bacillaceae</taxon>
        <taxon>Bacillus</taxon>
    </lineage>
</organism>
<reference evidence="2 5" key="2">
    <citation type="submission" date="2020-12" db="EMBL/GenBank/DDBJ databases">
        <title>FDA dAtabase for Regulatory Grade micrObial Sequences (FDA-ARGOS): Supporting development and validation of Infectious Disease Dx tests.</title>
        <authorList>
            <person name="Nelson B."/>
            <person name="Plummer A."/>
            <person name="Tallon L."/>
            <person name="Sadzewicz L."/>
            <person name="Zhao X."/>
            <person name="Boylan J."/>
            <person name="Ott S."/>
            <person name="Bowen H."/>
            <person name="Vavikolanu K."/>
            <person name="Mehta A."/>
            <person name="Aluvathingal J."/>
            <person name="Nadendla S."/>
            <person name="Myers T."/>
            <person name="Yan Y."/>
            <person name="Sichtig H."/>
        </authorList>
    </citation>
    <scope>NUCLEOTIDE SEQUENCE [LARGE SCALE GENOMIC DNA]</scope>
    <source>
        <strain evidence="2 5">FDAARGOS_923</strain>
    </source>
</reference>
<dbReference type="Proteomes" id="UP000435910">
    <property type="component" value="Unassembled WGS sequence"/>
</dbReference>
<dbReference type="GO" id="GO:0005829">
    <property type="term" value="C:cytosol"/>
    <property type="evidence" value="ECO:0007669"/>
    <property type="project" value="TreeGrafter"/>
</dbReference>
<dbReference type="InterPro" id="IPR045079">
    <property type="entry name" value="Oxoprolinase-like"/>
</dbReference>
<dbReference type="RefSeq" id="WP_003182122.1">
    <property type="nucleotide sequence ID" value="NZ_BEXU01000008.1"/>
</dbReference>
<dbReference type="Proteomes" id="UP000595038">
    <property type="component" value="Chromosome"/>
</dbReference>
<evidence type="ECO:0000313" key="5">
    <source>
        <dbReference type="Proteomes" id="UP000595038"/>
    </source>
</evidence>
<dbReference type="Pfam" id="PF02538">
    <property type="entry name" value="Hydantoinase_B"/>
    <property type="match status" value="1"/>
</dbReference>
<sequence length="492" mass="54535">MIQAQILYRKLQAIGREVGDNLQRISRSPVLSQDRAFAAAIFTNELKIAVQHQYEPEHLFALKESVENLFDYFSFDIADGDVLLVADPYSGGTKGQSLTMAAPLFLEGELVLFPAIRAQMIDLAGEYPGGFHPDAFEVWQENIRITPVKLYKQGVLQTDILRFLLSNSRVPASFKADLEAMYTCLHGAKQQLKTFLGSYGQKTVAASIKSMFEYSQKRVEHHVSHLPETEMSAVQEFEVTKGHKSTIHVQISKKENAVEIDLSGSSEQSVKPVNSPAALTKAFAVWPFLARIADEIPINEGTLQPFQTKTRPGTILDPEFPAATALAPSITGHFVAAAVFKAIQNGQGTSEEFPPIYGPGPQAVFYPELGTGAETKSIVLAPGYPSASKGFGPPALFGQRMLVSAEELELYHGFKMVSREWTDNGEEMEVSLLNQEDDIYFNLLLPFSERGKYGSLSRTGDHDETFYESTVHQHVKKGDLLVFTYSQKEEQL</sequence>
<evidence type="ECO:0000313" key="2">
    <source>
        <dbReference type="EMBL" id="QPR71472.1"/>
    </source>
</evidence>
<dbReference type="PANTHER" id="PTHR11365">
    <property type="entry name" value="5-OXOPROLINASE RELATED"/>
    <property type="match status" value="1"/>
</dbReference>
<dbReference type="EMBL" id="CP065647">
    <property type="protein sequence ID" value="QPR71472.1"/>
    <property type="molecule type" value="Genomic_DNA"/>
</dbReference>